<feature type="domain" description="Sushi" evidence="7">
    <location>
        <begin position="570"/>
        <end position="630"/>
    </location>
</feature>
<dbReference type="AlphaFoldDB" id="A0A814FGD7"/>
<dbReference type="SMART" id="SM00032">
    <property type="entry name" value="CCP"/>
    <property type="match status" value="10"/>
</dbReference>
<evidence type="ECO:0000313" key="10">
    <source>
        <dbReference type="Proteomes" id="UP000663889"/>
    </source>
</evidence>
<evidence type="ECO:0000259" key="7">
    <source>
        <dbReference type="PROSITE" id="PS50923"/>
    </source>
</evidence>
<comment type="caution">
    <text evidence="8">The sequence shown here is derived from an EMBL/GenBank/DDBJ whole genome shotgun (WGS) entry which is preliminary data.</text>
</comment>
<dbReference type="InterPro" id="IPR050350">
    <property type="entry name" value="Compl-Cell_Adhes-Reg"/>
</dbReference>
<evidence type="ECO:0000313" key="8">
    <source>
        <dbReference type="EMBL" id="CAF0982992.1"/>
    </source>
</evidence>
<dbReference type="SUPFAM" id="SSF57535">
    <property type="entry name" value="Complement control module/SCR domain"/>
    <property type="match status" value="8"/>
</dbReference>
<evidence type="ECO:0000256" key="4">
    <source>
        <dbReference type="ARBA" id="ARBA00023180"/>
    </source>
</evidence>
<feature type="domain" description="Sushi" evidence="7">
    <location>
        <begin position="320"/>
        <end position="383"/>
    </location>
</feature>
<proteinExistence type="predicted"/>
<feature type="signal peptide" evidence="6">
    <location>
        <begin position="1"/>
        <end position="27"/>
    </location>
</feature>
<sequence length="720" mass="81952">MRTKKINTFSYLLQFLLLWELASYTQAYWIRDLSYCPRKREVTRQRQCFKSCFDDSDCQSRYRSCVCDYDCGMSCVKRGITCPFLTPPDHGNIIYSNGNRFGSRATYECDIGYILEGSKYRHCQGDMWWGPTNSVPYCAQEIFCNQPPDIMNAVNDVPSTITTFHAGYSVKYTCLLGYVGNGTTTSECTFLGQWTFATLKCTPIDCGSPGILRNGFLSGERFDYPNIIAFFCNDGFELIGKDTTRACQENGLWSGTMPFCQKKTCGPPPLVSHGQIIQPDRTTNETVQYTCQDGYQLHGSSILKCILSQWQPTPPICEPITCNDPQINFNGYIESLSNNNSSRYSIDSIIRFHCSSNLILRGPRLSKCRFNGSWSPKIPKCEKPIPCAIPSLPANGHYRNLRPFIQYIDDGSQLQYVCGNSRYRRRIFCRQGKILPRMPKCFNNCQVEDEQIIFSKKIYRHREKVYFTCNNNNNNNNNSLPSINNETIYCINGNLSKQPICQKIPIICIVPHTLFLRNIANTTIPSGTSFQIGSSFSYTCIQDYQPINQSAIVECLDDGKLSHHAHCVPKSCKEHPPMINNGRTIFHSTIHGSIARYKCFPGYKFENNNLVKLICQFGLWLPKQLPKCLPIFCPNPGPLINGRIYVVLKDERVSPLPIRSEFRSYIPNVSHGRTIEFECNSGYVLHGPTGLTCNHGRWMPAERPRCIIEHHVQPNIIFTG</sequence>
<evidence type="ECO:0000256" key="5">
    <source>
        <dbReference type="PROSITE-ProRule" id="PRU00302"/>
    </source>
</evidence>
<feature type="disulfide bond" evidence="5">
    <location>
        <begin position="679"/>
        <end position="706"/>
    </location>
</feature>
<dbReference type="EMBL" id="CAJOAX010000382">
    <property type="protein sequence ID" value="CAF3579193.1"/>
    <property type="molecule type" value="Genomic_DNA"/>
</dbReference>
<keyword evidence="2" id="KW-0677">Repeat</keyword>
<dbReference type="Proteomes" id="UP000663889">
    <property type="component" value="Unassembled WGS sequence"/>
</dbReference>
<feature type="disulfide bond" evidence="5">
    <location>
        <begin position="572"/>
        <end position="615"/>
    </location>
</feature>
<feature type="disulfide bond" evidence="5">
    <location>
        <begin position="354"/>
        <end position="381"/>
    </location>
</feature>
<dbReference type="Pfam" id="PF00084">
    <property type="entry name" value="Sushi"/>
    <property type="match status" value="7"/>
</dbReference>
<keyword evidence="1 5" id="KW-0768">Sushi</keyword>
<keyword evidence="3 5" id="KW-1015">Disulfide bond</keyword>
<organism evidence="8 10">
    <name type="scientific">Rotaria sordida</name>
    <dbReference type="NCBI Taxonomy" id="392033"/>
    <lineage>
        <taxon>Eukaryota</taxon>
        <taxon>Metazoa</taxon>
        <taxon>Spiralia</taxon>
        <taxon>Gnathifera</taxon>
        <taxon>Rotifera</taxon>
        <taxon>Eurotatoria</taxon>
        <taxon>Bdelloidea</taxon>
        <taxon>Philodinida</taxon>
        <taxon>Philodinidae</taxon>
        <taxon>Rotaria</taxon>
    </lineage>
</organism>
<dbReference type="InterPro" id="IPR000436">
    <property type="entry name" value="Sushi_SCR_CCP_dom"/>
</dbReference>
<feature type="chain" id="PRO_5036410077" description="Sushi domain-containing protein" evidence="6">
    <location>
        <begin position="28"/>
        <end position="720"/>
    </location>
</feature>
<feature type="disulfide bond" evidence="5">
    <location>
        <begin position="174"/>
        <end position="201"/>
    </location>
</feature>
<dbReference type="Proteomes" id="UP000663823">
    <property type="component" value="Unassembled WGS sequence"/>
</dbReference>
<dbReference type="PANTHER" id="PTHR19325:SF555">
    <property type="entry name" value="HIG-ANCHORING SCAFFOLD PROTEIN, ISOFORM G"/>
    <property type="match status" value="1"/>
</dbReference>
<dbReference type="PROSITE" id="PS50923">
    <property type="entry name" value="SUSHI"/>
    <property type="match status" value="7"/>
</dbReference>
<dbReference type="EMBL" id="CAJNOU010000391">
    <property type="protein sequence ID" value="CAF0982992.1"/>
    <property type="molecule type" value="Genomic_DNA"/>
</dbReference>
<gene>
    <name evidence="9" type="ORF">OTI717_LOCUS5718</name>
    <name evidence="8" type="ORF">SEV965_LOCUS9859</name>
</gene>
<dbReference type="InterPro" id="IPR035976">
    <property type="entry name" value="Sushi/SCR/CCP_sf"/>
</dbReference>
<dbReference type="PANTHER" id="PTHR19325">
    <property type="entry name" value="COMPLEMENT COMPONENT-RELATED SUSHI DOMAIN-CONTAINING"/>
    <property type="match status" value="1"/>
</dbReference>
<evidence type="ECO:0000256" key="6">
    <source>
        <dbReference type="SAM" id="SignalP"/>
    </source>
</evidence>
<evidence type="ECO:0000256" key="1">
    <source>
        <dbReference type="ARBA" id="ARBA00022659"/>
    </source>
</evidence>
<feature type="domain" description="Sushi" evidence="7">
    <location>
        <begin position="631"/>
        <end position="708"/>
    </location>
</feature>
<evidence type="ECO:0000256" key="2">
    <source>
        <dbReference type="ARBA" id="ARBA00022737"/>
    </source>
</evidence>
<keyword evidence="6" id="KW-0732">Signal</keyword>
<feature type="domain" description="Sushi" evidence="7">
    <location>
        <begin position="142"/>
        <end position="203"/>
    </location>
</feature>
<reference evidence="8" key="1">
    <citation type="submission" date="2021-02" db="EMBL/GenBank/DDBJ databases">
        <authorList>
            <person name="Nowell W R."/>
        </authorList>
    </citation>
    <scope>NUCLEOTIDE SEQUENCE</scope>
</reference>
<name>A0A814FGD7_9BILA</name>
<dbReference type="Gene3D" id="2.10.70.10">
    <property type="entry name" value="Complement Module, domain 1"/>
    <property type="match status" value="8"/>
</dbReference>
<evidence type="ECO:0000256" key="3">
    <source>
        <dbReference type="ARBA" id="ARBA00023157"/>
    </source>
</evidence>
<feature type="domain" description="Sushi" evidence="7">
    <location>
        <begin position="263"/>
        <end position="319"/>
    </location>
</feature>
<comment type="caution">
    <text evidence="5">Lacks conserved residue(s) required for the propagation of feature annotation.</text>
</comment>
<accession>A0A814FGD7</accession>
<feature type="domain" description="Sushi" evidence="7">
    <location>
        <begin position="204"/>
        <end position="262"/>
    </location>
</feature>
<keyword evidence="4" id="KW-0325">Glycoprotein</keyword>
<protein>
    <recommendedName>
        <fullName evidence="7">Sushi domain-containing protein</fullName>
    </recommendedName>
</protein>
<feature type="domain" description="Sushi" evidence="7">
    <location>
        <begin position="80"/>
        <end position="140"/>
    </location>
</feature>
<dbReference type="CDD" id="cd00033">
    <property type="entry name" value="CCP"/>
    <property type="match status" value="6"/>
</dbReference>
<evidence type="ECO:0000313" key="9">
    <source>
        <dbReference type="EMBL" id="CAF3579193.1"/>
    </source>
</evidence>